<dbReference type="VEuPathDB" id="FungiDB:SeMB42_g03169"/>
<name>A0A507D0T9_9FUNG</name>
<dbReference type="AlphaFoldDB" id="A0A507D0T9"/>
<dbReference type="EMBL" id="QEAN01000109">
    <property type="protein sequence ID" value="TPX47850.1"/>
    <property type="molecule type" value="Genomic_DNA"/>
</dbReference>
<comment type="caution">
    <text evidence="2">The sequence shown here is derived from an EMBL/GenBank/DDBJ whole genome shotgun (WGS) entry which is preliminary data.</text>
</comment>
<sequence length="192" mass="20705">MPAPRAPFVVKHVDDDILARPHPALAGIHASVSPSGSAQTHALSPSQAKRVVSIESKLNQAARLLRQTRSQFGVDVFAAQSRPRPSSLAPSSSPPRRSVSRCPSVPWLIGRPASPIRGPVPYSPRPGKQKAGSACPVRDPCQGMRQGDAFVPSLLVNLVQRPHGNPFDNPRRIRLEDKREAAITAVARSYLD</sequence>
<dbReference type="Proteomes" id="UP000320475">
    <property type="component" value="Unassembled WGS sequence"/>
</dbReference>
<organism evidence="2 5">
    <name type="scientific">Synchytrium endobioticum</name>
    <dbReference type="NCBI Taxonomy" id="286115"/>
    <lineage>
        <taxon>Eukaryota</taxon>
        <taxon>Fungi</taxon>
        <taxon>Fungi incertae sedis</taxon>
        <taxon>Chytridiomycota</taxon>
        <taxon>Chytridiomycota incertae sedis</taxon>
        <taxon>Chytridiomycetes</taxon>
        <taxon>Synchytriales</taxon>
        <taxon>Synchytriaceae</taxon>
        <taxon>Synchytrium</taxon>
    </lineage>
</organism>
<evidence type="ECO:0000313" key="2">
    <source>
        <dbReference type="EMBL" id="TPX45084.1"/>
    </source>
</evidence>
<keyword evidence="4" id="KW-1185">Reference proteome</keyword>
<feature type="compositionally biased region" description="Low complexity" evidence="1">
    <location>
        <begin position="81"/>
        <end position="106"/>
    </location>
</feature>
<feature type="region of interest" description="Disordered" evidence="1">
    <location>
        <begin position="76"/>
        <end position="136"/>
    </location>
</feature>
<reference evidence="4 5" key="1">
    <citation type="journal article" date="2019" name="Sci. Rep.">
        <title>Comparative genomics of chytrid fungi reveal insights into the obligate biotrophic and pathogenic lifestyle of Synchytrium endobioticum.</title>
        <authorList>
            <person name="van de Vossenberg B.T.L.H."/>
            <person name="Warris S."/>
            <person name="Nguyen H.D.T."/>
            <person name="van Gent-Pelzer M.P.E."/>
            <person name="Joly D.L."/>
            <person name="van de Geest H.C."/>
            <person name="Bonants P.J.M."/>
            <person name="Smith D.S."/>
            <person name="Levesque C.A."/>
            <person name="van der Lee T.A.J."/>
        </authorList>
    </citation>
    <scope>NUCLEOTIDE SEQUENCE [LARGE SCALE GENOMIC DNA]</scope>
    <source>
        <strain evidence="2 5">LEV6574</strain>
        <strain evidence="3 4">MB42</strain>
    </source>
</reference>
<protein>
    <submittedName>
        <fullName evidence="2">Uncharacterized protein</fullName>
    </submittedName>
</protein>
<evidence type="ECO:0000313" key="3">
    <source>
        <dbReference type="EMBL" id="TPX47850.1"/>
    </source>
</evidence>
<dbReference type="Proteomes" id="UP000317494">
    <property type="component" value="Unassembled WGS sequence"/>
</dbReference>
<evidence type="ECO:0000313" key="4">
    <source>
        <dbReference type="Proteomes" id="UP000317494"/>
    </source>
</evidence>
<evidence type="ECO:0000313" key="5">
    <source>
        <dbReference type="Proteomes" id="UP000320475"/>
    </source>
</evidence>
<gene>
    <name evidence="2" type="ORF">SeLEV6574_g04108</name>
    <name evidence="3" type="ORF">SeMB42_g03169</name>
</gene>
<evidence type="ECO:0000256" key="1">
    <source>
        <dbReference type="SAM" id="MobiDB-lite"/>
    </source>
</evidence>
<dbReference type="EMBL" id="QEAM01000156">
    <property type="protein sequence ID" value="TPX45084.1"/>
    <property type="molecule type" value="Genomic_DNA"/>
</dbReference>
<accession>A0A507D0T9</accession>
<proteinExistence type="predicted"/>